<feature type="transmembrane region" description="Helical" evidence="1">
    <location>
        <begin position="201"/>
        <end position="222"/>
    </location>
</feature>
<dbReference type="PANTHER" id="PTHR45138:SF9">
    <property type="entry name" value="DIGUANYLATE CYCLASE DGCM-RELATED"/>
    <property type="match status" value="1"/>
</dbReference>
<dbReference type="Proteomes" id="UP000005396">
    <property type="component" value="Unassembled WGS sequence"/>
</dbReference>
<dbReference type="NCBIfam" id="TIGR00254">
    <property type="entry name" value="GGDEF"/>
    <property type="match status" value="1"/>
</dbReference>
<comment type="caution">
    <text evidence="3">The sequence shown here is derived from an EMBL/GenBank/DDBJ whole genome shotgun (WGS) entry which is preliminary data.</text>
</comment>
<dbReference type="eggNOG" id="COG2199">
    <property type="taxonomic scope" value="Bacteria"/>
</dbReference>
<keyword evidence="1" id="KW-0812">Transmembrane</keyword>
<keyword evidence="1" id="KW-0472">Membrane</keyword>
<dbReference type="AlphaFoldDB" id="A8S3E1"/>
<keyword evidence="1" id="KW-1133">Transmembrane helix</keyword>
<evidence type="ECO:0000259" key="2">
    <source>
        <dbReference type="PROSITE" id="PS50887"/>
    </source>
</evidence>
<feature type="transmembrane region" description="Helical" evidence="1">
    <location>
        <begin position="20"/>
        <end position="40"/>
    </location>
</feature>
<protein>
    <recommendedName>
        <fullName evidence="2">GGDEF domain-containing protein</fullName>
    </recommendedName>
</protein>
<dbReference type="InterPro" id="IPR043128">
    <property type="entry name" value="Rev_trsase/Diguanyl_cyclase"/>
</dbReference>
<dbReference type="Pfam" id="PF00990">
    <property type="entry name" value="GGDEF"/>
    <property type="match status" value="1"/>
</dbReference>
<dbReference type="HOGENOM" id="CLU_741569_0_0_9"/>
<evidence type="ECO:0000313" key="4">
    <source>
        <dbReference type="Proteomes" id="UP000005396"/>
    </source>
</evidence>
<dbReference type="CDD" id="cd01949">
    <property type="entry name" value="GGDEF"/>
    <property type="match status" value="1"/>
</dbReference>
<dbReference type="PaxDb" id="411902-CLOBOL_06584"/>
<dbReference type="GO" id="GO:0052621">
    <property type="term" value="F:diguanylate cyclase activity"/>
    <property type="evidence" value="ECO:0007669"/>
    <property type="project" value="TreeGrafter"/>
</dbReference>
<dbReference type="SUPFAM" id="SSF55073">
    <property type="entry name" value="Nucleotide cyclase"/>
    <property type="match status" value="1"/>
</dbReference>
<dbReference type="InterPro" id="IPR000160">
    <property type="entry name" value="GGDEF_dom"/>
</dbReference>
<proteinExistence type="predicted"/>
<evidence type="ECO:0000256" key="1">
    <source>
        <dbReference type="SAM" id="Phobius"/>
    </source>
</evidence>
<reference evidence="3 4" key="2">
    <citation type="submission" date="2007-09" db="EMBL/GenBank/DDBJ databases">
        <title>Draft genome sequence of Clostridium bolteae (ATCC BAA-613).</title>
        <authorList>
            <person name="Sudarsanam P."/>
            <person name="Ley R."/>
            <person name="Guruge J."/>
            <person name="Turnbaugh P.J."/>
            <person name="Mahowald M."/>
            <person name="Liep D."/>
            <person name="Gordon J."/>
        </authorList>
    </citation>
    <scope>NUCLEOTIDE SEQUENCE [LARGE SCALE GENOMIC DNA]</scope>
    <source>
        <strain evidence="4">ATCC BAA-613 / DSM 15670 / CCUG 46953 / JCM 12243 / WAL 16351</strain>
    </source>
</reference>
<dbReference type="SMART" id="SM00267">
    <property type="entry name" value="GGDEF"/>
    <property type="match status" value="1"/>
</dbReference>
<sequence>MTKEKIKMKPSIWRRVDIQVSLFTAIVVALLTFSIFWFQYRITYNDTLISLRDQAEAIYGYVEKRLDKSTFDQVRTREDMEGDVYKQAHEAFQRIREISGVRYLYTAKMNEDGEFVYLIDCLDQSEPDFRYPGDLIEHEIYPDMQRALDGQKVLPDRIKDTEWGKIFITYMPIYDGEQVLGVVGIEFEAGHQYDTYRSLRLLLPLFILLFSLGACLASRLLFRRISNPFYRDMSNTDYLTQLKNRNAYQLDIGNRIAGKAQEGTGFILLDLNGLKHVNDTLGHDAGDVYITCVSKAYLNMRTREAVMYRIGGDEFVVVMPDADRDKIQDFMRRFGDMFNREASMPEFTFSWGYSIYDPKADADLYSTCRRADKNMYMRKQQYYKNKNT</sequence>
<dbReference type="InterPro" id="IPR029787">
    <property type="entry name" value="Nucleotide_cyclase"/>
</dbReference>
<dbReference type="EMBL" id="ABCC02000057">
    <property type="protein sequence ID" value="EDP12952.1"/>
    <property type="molecule type" value="Genomic_DNA"/>
</dbReference>
<accession>A8S3E1</accession>
<dbReference type="InterPro" id="IPR050469">
    <property type="entry name" value="Diguanylate_Cyclase"/>
</dbReference>
<gene>
    <name evidence="3" type="ORF">CLOBOL_06584</name>
</gene>
<name>A8S3E1_ENTBW</name>
<organism evidence="3 4">
    <name type="scientific">Enterocloster bolteae (strain ATCC BAA-613 / DSM 15670 / CCUG 46953 / JCM 12243 / WAL 16351)</name>
    <name type="common">Clostridium bolteae</name>
    <dbReference type="NCBI Taxonomy" id="411902"/>
    <lineage>
        <taxon>Bacteria</taxon>
        <taxon>Bacillati</taxon>
        <taxon>Bacillota</taxon>
        <taxon>Clostridia</taxon>
        <taxon>Lachnospirales</taxon>
        <taxon>Lachnospiraceae</taxon>
        <taxon>Enterocloster</taxon>
    </lineage>
</organism>
<dbReference type="PROSITE" id="PS50887">
    <property type="entry name" value="GGDEF"/>
    <property type="match status" value="1"/>
</dbReference>
<reference evidence="3 4" key="1">
    <citation type="submission" date="2007-08" db="EMBL/GenBank/DDBJ databases">
        <authorList>
            <person name="Fulton L."/>
            <person name="Clifton S."/>
            <person name="Fulton B."/>
            <person name="Xu J."/>
            <person name="Minx P."/>
            <person name="Pepin K.H."/>
            <person name="Johnson M."/>
            <person name="Thiruvilangam P."/>
            <person name="Bhonagiri V."/>
            <person name="Nash W.E."/>
            <person name="Mardis E.R."/>
            <person name="Wilson R.K."/>
        </authorList>
    </citation>
    <scope>NUCLEOTIDE SEQUENCE [LARGE SCALE GENOMIC DNA]</scope>
    <source>
        <strain evidence="4">ATCC BAA-613 / DSM 15670 / CCUG 46953 / JCM 12243 / WAL 16351</strain>
    </source>
</reference>
<dbReference type="PANTHER" id="PTHR45138">
    <property type="entry name" value="REGULATORY COMPONENTS OF SENSORY TRANSDUCTION SYSTEM"/>
    <property type="match status" value="1"/>
</dbReference>
<feature type="domain" description="GGDEF" evidence="2">
    <location>
        <begin position="262"/>
        <end position="388"/>
    </location>
</feature>
<dbReference type="Gene3D" id="3.30.70.270">
    <property type="match status" value="1"/>
</dbReference>
<evidence type="ECO:0000313" key="3">
    <source>
        <dbReference type="EMBL" id="EDP12952.1"/>
    </source>
</evidence>